<keyword evidence="2" id="KW-1185">Reference proteome</keyword>
<dbReference type="EMBL" id="BPLQ01002195">
    <property type="protein sequence ID" value="GIX89601.1"/>
    <property type="molecule type" value="Genomic_DNA"/>
</dbReference>
<proteinExistence type="predicted"/>
<evidence type="ECO:0000313" key="1">
    <source>
        <dbReference type="EMBL" id="GIX89601.1"/>
    </source>
</evidence>
<evidence type="ECO:0000313" key="2">
    <source>
        <dbReference type="Proteomes" id="UP001054837"/>
    </source>
</evidence>
<accession>A0AAV4P067</accession>
<dbReference type="AlphaFoldDB" id="A0AAV4P067"/>
<reference evidence="1 2" key="1">
    <citation type="submission" date="2021-06" db="EMBL/GenBank/DDBJ databases">
        <title>Caerostris darwini draft genome.</title>
        <authorList>
            <person name="Kono N."/>
            <person name="Arakawa K."/>
        </authorList>
    </citation>
    <scope>NUCLEOTIDE SEQUENCE [LARGE SCALE GENOMIC DNA]</scope>
</reference>
<gene>
    <name evidence="1" type="ORF">CDAR_390291</name>
</gene>
<sequence length="84" mass="9196">MRNEPLSAVFSESACTVIAPIHGKGTIILGSASLVTYRLLPPRGCFFRQNVAKLLSDTVNVSQEKHTKDIIFAVPNLQKATVWV</sequence>
<organism evidence="1 2">
    <name type="scientific">Caerostris darwini</name>
    <dbReference type="NCBI Taxonomy" id="1538125"/>
    <lineage>
        <taxon>Eukaryota</taxon>
        <taxon>Metazoa</taxon>
        <taxon>Ecdysozoa</taxon>
        <taxon>Arthropoda</taxon>
        <taxon>Chelicerata</taxon>
        <taxon>Arachnida</taxon>
        <taxon>Araneae</taxon>
        <taxon>Araneomorphae</taxon>
        <taxon>Entelegynae</taxon>
        <taxon>Araneoidea</taxon>
        <taxon>Araneidae</taxon>
        <taxon>Caerostris</taxon>
    </lineage>
</organism>
<comment type="caution">
    <text evidence="1">The sequence shown here is derived from an EMBL/GenBank/DDBJ whole genome shotgun (WGS) entry which is preliminary data.</text>
</comment>
<dbReference type="Proteomes" id="UP001054837">
    <property type="component" value="Unassembled WGS sequence"/>
</dbReference>
<protein>
    <submittedName>
        <fullName evidence="1">Uncharacterized protein</fullName>
    </submittedName>
</protein>
<name>A0AAV4P067_9ARAC</name>